<protein>
    <submittedName>
        <fullName evidence="3">Uncharacterized protein</fullName>
    </submittedName>
</protein>
<dbReference type="PANTHER" id="PTHR48459">
    <property type="entry name" value="CUE DOMAIN-CONTAINING PROTEIN"/>
    <property type="match status" value="1"/>
</dbReference>
<dbReference type="PANTHER" id="PTHR48459:SF1">
    <property type="entry name" value="CUE DOMAIN-CONTAINING PROTEIN"/>
    <property type="match status" value="1"/>
</dbReference>
<evidence type="ECO:0000256" key="2">
    <source>
        <dbReference type="SAM" id="MobiDB-lite"/>
    </source>
</evidence>
<sequence length="458" mass="50278">MHHQLVKGTDLGSSSSSSSPYVPEEFKAEDFSSGQYLNVTINSPQDKRPIVVIDLEDESVEEVRLAQHQLVEETVAVTGSSSSSSPSCSTPVQIINSSDSLCGLDLNVAPNESTLSNATDGLTPNAEDYLQKDFNASPSTVVGESSDVEDEIDSNKAVGQYNPACSIDMLEETIEEAKTNKKTLFSSMESLISLMREVELQEKAAEQANMEAARGGSDILDRVEEYKAMLVHAKEANDMHAGEIYGEKAILATELKELQSRLCSLSDERDNSLSMLDEMRQSLESRLAAAEMLRKSAELEKLEKERSAKTALLEQESMMEKVVQEARRLKQDAEENSKLREFLMDRGQVVDTLQGEISVICQDIRLLKEKFDANLPLSKSFTSSQTTCILASSGSSNKTLASNVGSDHSDSSEILKITQAAPVVYESEEEKSKAEHNALLDDDWDIFDKDAELDSGAF</sequence>
<evidence type="ECO:0000313" key="4">
    <source>
        <dbReference type="Proteomes" id="UP000242715"/>
    </source>
</evidence>
<proteinExistence type="predicted"/>
<dbReference type="AlphaFoldDB" id="A0A2Z6P3Y0"/>
<gene>
    <name evidence="3" type="ORF">TSUD_28750</name>
</gene>
<dbReference type="Proteomes" id="UP000242715">
    <property type="component" value="Unassembled WGS sequence"/>
</dbReference>
<evidence type="ECO:0000256" key="1">
    <source>
        <dbReference type="SAM" id="Coils"/>
    </source>
</evidence>
<evidence type="ECO:0000313" key="3">
    <source>
        <dbReference type="EMBL" id="GAU51124.1"/>
    </source>
</evidence>
<organism evidence="3 4">
    <name type="scientific">Trifolium subterraneum</name>
    <name type="common">Subterranean clover</name>
    <dbReference type="NCBI Taxonomy" id="3900"/>
    <lineage>
        <taxon>Eukaryota</taxon>
        <taxon>Viridiplantae</taxon>
        <taxon>Streptophyta</taxon>
        <taxon>Embryophyta</taxon>
        <taxon>Tracheophyta</taxon>
        <taxon>Spermatophyta</taxon>
        <taxon>Magnoliopsida</taxon>
        <taxon>eudicotyledons</taxon>
        <taxon>Gunneridae</taxon>
        <taxon>Pentapetalae</taxon>
        <taxon>rosids</taxon>
        <taxon>fabids</taxon>
        <taxon>Fabales</taxon>
        <taxon>Fabaceae</taxon>
        <taxon>Papilionoideae</taxon>
        <taxon>50 kb inversion clade</taxon>
        <taxon>NPAAA clade</taxon>
        <taxon>Hologalegina</taxon>
        <taxon>IRL clade</taxon>
        <taxon>Trifolieae</taxon>
        <taxon>Trifolium</taxon>
    </lineage>
</organism>
<name>A0A2Z6P3Y0_TRISU</name>
<dbReference type="EMBL" id="DF974982">
    <property type="protein sequence ID" value="GAU51124.1"/>
    <property type="molecule type" value="Genomic_DNA"/>
</dbReference>
<feature type="region of interest" description="Disordered" evidence="2">
    <location>
        <begin position="1"/>
        <end position="25"/>
    </location>
</feature>
<keyword evidence="1" id="KW-0175">Coiled coil</keyword>
<reference evidence="4" key="1">
    <citation type="journal article" date="2017" name="Front. Plant Sci.">
        <title>Climate Clever Clovers: New Paradigm to Reduce the Environmental Footprint of Ruminants by Breeding Low Methanogenic Forages Utilizing Haplotype Variation.</title>
        <authorList>
            <person name="Kaur P."/>
            <person name="Appels R."/>
            <person name="Bayer P.E."/>
            <person name="Keeble-Gagnere G."/>
            <person name="Wang J."/>
            <person name="Hirakawa H."/>
            <person name="Shirasawa K."/>
            <person name="Vercoe P."/>
            <person name="Stefanova K."/>
            <person name="Durmic Z."/>
            <person name="Nichols P."/>
            <person name="Revell C."/>
            <person name="Isobe S.N."/>
            <person name="Edwards D."/>
            <person name="Erskine W."/>
        </authorList>
    </citation>
    <scope>NUCLEOTIDE SEQUENCE [LARGE SCALE GENOMIC DNA]</scope>
    <source>
        <strain evidence="4">cv. Daliak</strain>
    </source>
</reference>
<keyword evidence="4" id="KW-1185">Reference proteome</keyword>
<feature type="coiled-coil region" evidence="1">
    <location>
        <begin position="167"/>
        <end position="211"/>
    </location>
</feature>
<dbReference type="OrthoDB" id="620544at2759"/>
<accession>A0A2Z6P3Y0</accession>
<feature type="coiled-coil region" evidence="1">
    <location>
        <begin position="273"/>
        <end position="339"/>
    </location>
</feature>